<evidence type="ECO:0000256" key="1">
    <source>
        <dbReference type="SAM" id="Coils"/>
    </source>
</evidence>
<dbReference type="GO" id="GO:0044389">
    <property type="term" value="F:ubiquitin-like protein ligase binding"/>
    <property type="evidence" value="ECO:0007669"/>
    <property type="project" value="TreeGrafter"/>
</dbReference>
<feature type="compositionally biased region" description="Basic and acidic residues" evidence="2">
    <location>
        <begin position="1279"/>
        <end position="1288"/>
    </location>
</feature>
<name>U6N5G1_9EIME</name>
<feature type="region of interest" description="Disordered" evidence="2">
    <location>
        <begin position="1"/>
        <end position="29"/>
    </location>
</feature>
<keyword evidence="4" id="KW-1185">Reference proteome</keyword>
<evidence type="ECO:0000256" key="2">
    <source>
        <dbReference type="SAM" id="MobiDB-lite"/>
    </source>
</evidence>
<accession>U6N5G1</accession>
<feature type="compositionally biased region" description="Polar residues" evidence="2">
    <location>
        <begin position="1496"/>
        <end position="1505"/>
    </location>
</feature>
<sequence>MEGPPSPSAWVRGQQLGQERGSPQPGLAPDKVIPLVKSQIVAPALPFQGVPIPRGTQSLLPSAAGVSAQVAAAAARLSVASAALQSAAAERAGLHQGRPRGPPGSLGLTGNVLQSSLWPRGAHDGGLLGCLPTLYGGIADEPALLRKTNSIAPVLGGPVEAGLTNGLQLGSPTVLLPSLGPPPAVPAVGSSLLRSPVSVGGSTFGARFSLGSVQGIAATAVPPAPTSLAAKFPCTTTASAAAAEAAPSAAAGSAPSTVGESLALDAKSQSAAVVAPVSPPQETDLGRVEQLLRCLSRGLVPAADAAERRVEASLGVPSSFPIESALALREPNAPETVLGVAGAHHNAVQQQLVAAAAVAATVRGPGGPFSSAEQAAVAVSDVKSVLAQPRDSPYVPASTQMPACGPVNQPCAKRHTAFIALQQHQFLNHSRPQQQRSTLQRYDEQQRQQQQPLQWLQQHPDPEQQCPQQQQLQQQLRQQQEQQLHLLQTQIHFLQQQQQQQHLQHIQQQQQQLQLLRAAQQQQRLQRQQFQQQLQQQRAQQHLQQQHLQRQSQQMQAHQRQERAVTKRQCHQQDWSGAQQEEQQPLMQHQRQVACFDPQETPRVLKRAAGTPADAVDVAAASGIPIPAIEEPATLAPVAAGHVTTAGAATWEAVATPAAPACALRERNFCTARASTTGTASPVTGDASVAHITGTPELCTADRAAPAAVPVANEVAAADVERGAWQKGRFCSAPWGRGLCDTCARGSACSSNAANNSQHELGCHWEAGECQLEPREGSKGAVEGRWASPREALLRVAARVAVAPAYTPQYPSIGTRGKVSSSCAHFGAAENRGRTDIVGYPQQVSASLQQQVPGTNAVVDAAEAGDAIDLAIRQLDLATSVQDAPEKAGACARAPDSLNAENHWKKLLVLAEGASKAFARECYDCIVAEQKKQTPLPSFVGECLRQPKQEQEEQCRECKAEECCSSAFESDHGLISRRKGSAAAKETAVSLEEMLGKEARRLVCKLAADGAATATAVRCIYTSLASHHSVARHTEDTAATVNSNQVEASEPAEQTATAPTAPIASAATATKRGPLGARRWAMRSTGWPYPIMSVIPILSKGIEHEQKARQQQQQQQQQRLADDCKVLIVPSVGPSGGTPYEQAERQEFSDSHEKLCVRILAPKKACRGTSVSGSLTIAEGDAATAGAVGVQGGKACQIPNGSFAAASVVAASAVADNAVAAPCDKSISLTNDKVLVQVLRQFLTSPHQALELCWYMQQLREAAESLLERGQTEQQTQELPDKQQRNQEEYKELQQGKSVEGAVSALLEAAAIVDSRLSVGLSSLQGSLDELFRAFLLETQRAFLPRCLFSLLPPTPGELRQLKTPECAPRDPRLHLGFPARQAPRNKRGHPTTDKAVALARRYHGGSSIGSRFAPIGAVGFPPARSMPGECELGKPRRGPLGTTPPGAWGTMSLSHVVYRSLLGPAAPKGKGVKRPRQTPGDCSSSGCCSSHSSSPQATWQQPTPEATPWLQVQQPHRETVQQQQQQVQQDQHHRQDKPRYEQSALFDAQWVLSPSSPFSADDGTNCCSWDSPQQHGQFGAVAVPPPASGTGASNG</sequence>
<dbReference type="VEuPathDB" id="ToxoDB:ENH_00063730"/>
<reference evidence="3" key="2">
    <citation type="submission" date="2013-10" db="EMBL/GenBank/DDBJ databases">
        <authorList>
            <person name="Aslett M."/>
        </authorList>
    </citation>
    <scope>NUCLEOTIDE SEQUENCE [LARGE SCALE GENOMIC DNA]</scope>
    <source>
        <strain evidence="3">Houghton</strain>
    </source>
</reference>
<dbReference type="PANTHER" id="PTHR48176">
    <property type="entry name" value="DDRGK DOMAIN-CONTAINING PROTEIN 1"/>
    <property type="match status" value="1"/>
</dbReference>
<feature type="coiled-coil region" evidence="1">
    <location>
        <begin position="477"/>
        <end position="540"/>
    </location>
</feature>
<dbReference type="InterPro" id="IPR050899">
    <property type="entry name" value="DDRGK_domain-containing"/>
</dbReference>
<evidence type="ECO:0000313" key="4">
    <source>
        <dbReference type="Proteomes" id="UP000030754"/>
    </source>
</evidence>
<feature type="region of interest" description="Disordered" evidence="2">
    <location>
        <begin position="1465"/>
        <end position="1505"/>
    </location>
</feature>
<keyword evidence="1" id="KW-0175">Coiled coil</keyword>
<protein>
    <submittedName>
        <fullName evidence="3">Uncharacterized protein</fullName>
    </submittedName>
</protein>
<dbReference type="Proteomes" id="UP000030754">
    <property type="component" value="Unassembled WGS sequence"/>
</dbReference>
<gene>
    <name evidence="3" type="ORF">ENH_00063730</name>
</gene>
<dbReference type="OrthoDB" id="10359951at2759"/>
<dbReference type="RefSeq" id="XP_013437607.1">
    <property type="nucleotide sequence ID" value="XM_013582153.1"/>
</dbReference>
<dbReference type="GeneID" id="25476510"/>
<dbReference type="EMBL" id="HG725665">
    <property type="protein sequence ID" value="CDJ69140.1"/>
    <property type="molecule type" value="Genomic_DNA"/>
</dbReference>
<feature type="compositionally biased region" description="Low complexity" evidence="2">
    <location>
        <begin position="1047"/>
        <end position="1070"/>
    </location>
</feature>
<feature type="compositionally biased region" description="Polar residues" evidence="2">
    <location>
        <begin position="1566"/>
        <end position="1577"/>
    </location>
</feature>
<evidence type="ECO:0000313" key="3">
    <source>
        <dbReference type="EMBL" id="CDJ69140.1"/>
    </source>
</evidence>
<feature type="region of interest" description="Disordered" evidence="2">
    <location>
        <begin position="449"/>
        <end position="470"/>
    </location>
</feature>
<feature type="region of interest" description="Disordered" evidence="2">
    <location>
        <begin position="1042"/>
        <end position="1071"/>
    </location>
</feature>
<dbReference type="PANTHER" id="PTHR48176:SF1">
    <property type="entry name" value="DDRGK DOMAIN-CONTAINING PROTEIN 1"/>
    <property type="match status" value="1"/>
</dbReference>
<organism evidence="3 4">
    <name type="scientific">Eimeria necatrix</name>
    <dbReference type="NCBI Taxonomy" id="51315"/>
    <lineage>
        <taxon>Eukaryota</taxon>
        <taxon>Sar</taxon>
        <taxon>Alveolata</taxon>
        <taxon>Apicomplexa</taxon>
        <taxon>Conoidasida</taxon>
        <taxon>Coccidia</taxon>
        <taxon>Eucoccidiorida</taxon>
        <taxon>Eimeriorina</taxon>
        <taxon>Eimeriidae</taxon>
        <taxon>Eimeria</taxon>
    </lineage>
</organism>
<feature type="region of interest" description="Disordered" evidence="2">
    <location>
        <begin position="1562"/>
        <end position="1596"/>
    </location>
</feature>
<feature type="compositionally biased region" description="Low complexity" evidence="2">
    <location>
        <begin position="544"/>
        <end position="558"/>
    </location>
</feature>
<reference evidence="3" key="1">
    <citation type="submission" date="2013-10" db="EMBL/GenBank/DDBJ databases">
        <title>Genomic analysis of the causative agents of coccidiosis in chickens.</title>
        <authorList>
            <person name="Reid A.J."/>
            <person name="Blake D."/>
            <person name="Billington K."/>
            <person name="Browne H."/>
            <person name="Dunn M."/>
            <person name="Hung S."/>
            <person name="Kawahara F."/>
            <person name="Miranda-Saavedra D."/>
            <person name="Mourier T."/>
            <person name="Nagra H."/>
            <person name="Otto T.D."/>
            <person name="Rawlings N."/>
            <person name="Sanchez A."/>
            <person name="Sanders M."/>
            <person name="Subramaniam C."/>
            <person name="Tay Y."/>
            <person name="Dear P."/>
            <person name="Doerig C."/>
            <person name="Gruber A."/>
            <person name="Parkinson J."/>
            <person name="Shirley M."/>
            <person name="Wan K.L."/>
            <person name="Berriman M."/>
            <person name="Tomley F."/>
            <person name="Pain A."/>
        </authorList>
    </citation>
    <scope>NUCLEOTIDE SEQUENCE [LARGE SCALE GENOMIC DNA]</scope>
    <source>
        <strain evidence="3">Houghton</strain>
    </source>
</reference>
<feature type="region of interest" description="Disordered" evidence="2">
    <location>
        <begin position="544"/>
        <end position="586"/>
    </location>
</feature>
<feature type="region of interest" description="Disordered" evidence="2">
    <location>
        <begin position="1267"/>
        <end position="1288"/>
    </location>
</feature>
<proteinExistence type="predicted"/>
<feature type="compositionally biased region" description="Low complexity" evidence="2">
    <location>
        <begin position="1483"/>
        <end position="1495"/>
    </location>
</feature>